<evidence type="ECO:0000313" key="3">
    <source>
        <dbReference type="Proteomes" id="UP000789595"/>
    </source>
</evidence>
<evidence type="ECO:0000256" key="1">
    <source>
        <dbReference type="SAM" id="MobiDB-lite"/>
    </source>
</evidence>
<reference evidence="2" key="1">
    <citation type="submission" date="2021-11" db="EMBL/GenBank/DDBJ databases">
        <authorList>
            <consortium name="Genoscope - CEA"/>
            <person name="William W."/>
        </authorList>
    </citation>
    <scope>NUCLEOTIDE SEQUENCE</scope>
</reference>
<dbReference type="Proteomes" id="UP000789595">
    <property type="component" value="Unassembled WGS sequence"/>
</dbReference>
<proteinExistence type="predicted"/>
<dbReference type="InterPro" id="IPR029058">
    <property type="entry name" value="AB_hydrolase_fold"/>
</dbReference>
<name>A0A8J2WYP6_9STRA</name>
<protein>
    <submittedName>
        <fullName evidence="2">Uncharacterized protein</fullName>
    </submittedName>
</protein>
<organism evidence="2 3">
    <name type="scientific">Pelagomonas calceolata</name>
    <dbReference type="NCBI Taxonomy" id="35677"/>
    <lineage>
        <taxon>Eukaryota</taxon>
        <taxon>Sar</taxon>
        <taxon>Stramenopiles</taxon>
        <taxon>Ochrophyta</taxon>
        <taxon>Pelagophyceae</taxon>
        <taxon>Pelagomonadales</taxon>
        <taxon>Pelagomonadaceae</taxon>
        <taxon>Pelagomonas</taxon>
    </lineage>
</organism>
<dbReference type="Gene3D" id="3.40.50.1820">
    <property type="entry name" value="alpha/beta hydrolase"/>
    <property type="match status" value="1"/>
</dbReference>
<dbReference type="EMBL" id="CAKKNE010000002">
    <property type="protein sequence ID" value="CAH0367031.1"/>
    <property type="molecule type" value="Genomic_DNA"/>
</dbReference>
<accession>A0A8J2WYP6</accession>
<sequence length="361" mass="37629">MEDERTNHEFLEDEASRPRARVVVLHRDNDTAGGCQVEFNSYGSPFHFDVELARQGCSVVYPAAPQTRSRGAGAPLLRPASPPTSDDDDDAPARPPALTADTEALAAAATAAVRRAVDEDGIAADRVFVGGFDGGGAAALAVACQLDVAIGGYFCLFGGRGVGVADCRALRAAARAAPAAPGVAVKFGRERGTADDAKNDNNDLADSFSARGFAVEAWDADLDVQNGEGLVWAQVARAGNWVTAQLPKQAAAVARPKQPPRKPAPADRVDRTRVGYALETLGAGRTRAIFTVPDGAEELLAKYPIYCNNSAFDVKARGPGRLATDFVSPTPEATARTIAARLTARLTDPGGTGAEEACVVS</sequence>
<comment type="caution">
    <text evidence="2">The sequence shown here is derived from an EMBL/GenBank/DDBJ whole genome shotgun (WGS) entry which is preliminary data.</text>
</comment>
<dbReference type="SUPFAM" id="SSF53474">
    <property type="entry name" value="alpha/beta-Hydrolases"/>
    <property type="match status" value="1"/>
</dbReference>
<keyword evidence="3" id="KW-1185">Reference proteome</keyword>
<dbReference type="AlphaFoldDB" id="A0A8J2WYP6"/>
<feature type="region of interest" description="Disordered" evidence="1">
    <location>
        <begin position="66"/>
        <end position="96"/>
    </location>
</feature>
<evidence type="ECO:0000313" key="2">
    <source>
        <dbReference type="EMBL" id="CAH0367031.1"/>
    </source>
</evidence>
<gene>
    <name evidence="2" type="ORF">PECAL_2P00260</name>
</gene>